<protein>
    <submittedName>
        <fullName evidence="1">Uncharacterized protein</fullName>
    </submittedName>
</protein>
<accession>A0ACB9SER0</accession>
<organism evidence="1 2">
    <name type="scientific">Melastoma candidum</name>
    <dbReference type="NCBI Taxonomy" id="119954"/>
    <lineage>
        <taxon>Eukaryota</taxon>
        <taxon>Viridiplantae</taxon>
        <taxon>Streptophyta</taxon>
        <taxon>Embryophyta</taxon>
        <taxon>Tracheophyta</taxon>
        <taxon>Spermatophyta</taxon>
        <taxon>Magnoliopsida</taxon>
        <taxon>eudicotyledons</taxon>
        <taxon>Gunneridae</taxon>
        <taxon>Pentapetalae</taxon>
        <taxon>rosids</taxon>
        <taxon>malvids</taxon>
        <taxon>Myrtales</taxon>
        <taxon>Melastomataceae</taxon>
        <taxon>Melastomatoideae</taxon>
        <taxon>Melastomateae</taxon>
        <taxon>Melastoma</taxon>
    </lineage>
</organism>
<evidence type="ECO:0000313" key="1">
    <source>
        <dbReference type="EMBL" id="KAI4387978.1"/>
    </source>
</evidence>
<comment type="caution">
    <text evidence="1">The sequence shown here is derived from an EMBL/GenBank/DDBJ whole genome shotgun (WGS) entry which is preliminary data.</text>
</comment>
<keyword evidence="2" id="KW-1185">Reference proteome</keyword>
<reference evidence="2" key="1">
    <citation type="journal article" date="2023" name="Front. Plant Sci.">
        <title>Chromosomal-level genome assembly of Melastoma candidum provides insights into trichome evolution.</title>
        <authorList>
            <person name="Zhong Y."/>
            <person name="Wu W."/>
            <person name="Sun C."/>
            <person name="Zou P."/>
            <person name="Liu Y."/>
            <person name="Dai S."/>
            <person name="Zhou R."/>
        </authorList>
    </citation>
    <scope>NUCLEOTIDE SEQUENCE [LARGE SCALE GENOMIC DNA]</scope>
</reference>
<dbReference type="Proteomes" id="UP001057402">
    <property type="component" value="Chromosome 1"/>
</dbReference>
<evidence type="ECO:0000313" key="2">
    <source>
        <dbReference type="Proteomes" id="UP001057402"/>
    </source>
</evidence>
<name>A0ACB9SER0_9MYRT</name>
<dbReference type="EMBL" id="CM042880">
    <property type="protein sequence ID" value="KAI4387978.1"/>
    <property type="molecule type" value="Genomic_DNA"/>
</dbReference>
<sequence>MEMACILGVLRSNTVPLHHNYPFHSLFAPFPPDLARARKNPFRPLPLCLPLHAKPKKDSRRDHQPPALISPAIVEEVSLDYDDDFLDNDEVADVIEDDYEDEDYPDGDDDDFLEEGASEVYVGDGGEGGGISLAGTWWDKEALAIAEGVTASFDNDLKIYSFRTMSNCSVQVRIEKQSNRSGSPSMDDIEAFSTVYRSRLDEAEVAKLVPNNLSLEVSSPGVERVVRIPQDLDRFKDRPMYVKYVREQEANGSSPPSETDGIFRLISFDMETSMCTWGLADVRKNREKAGKGRPLSKKQREWRLDTPFDSLRLVRLYSEM</sequence>
<gene>
    <name evidence="1" type="ORF">MLD38_000358</name>
</gene>
<proteinExistence type="predicted"/>